<gene>
    <name evidence="6" type="ORF">ACFO0A_14645</name>
</gene>
<reference evidence="7" key="1">
    <citation type="journal article" date="2019" name="Int. J. Syst. Evol. Microbiol.">
        <title>The Global Catalogue of Microorganisms (GCM) 10K type strain sequencing project: providing services to taxonomists for standard genome sequencing and annotation.</title>
        <authorList>
            <consortium name="The Broad Institute Genomics Platform"/>
            <consortium name="The Broad Institute Genome Sequencing Center for Infectious Disease"/>
            <person name="Wu L."/>
            <person name="Ma J."/>
        </authorList>
    </citation>
    <scope>NUCLEOTIDE SEQUENCE [LARGE SCALE GENOMIC DNA]</scope>
    <source>
        <strain evidence="7">CGMCC 1.12989</strain>
    </source>
</reference>
<dbReference type="RefSeq" id="WP_379539839.1">
    <property type="nucleotide sequence ID" value="NZ_JBHSDR010000008.1"/>
</dbReference>
<sequence length="321" mass="35027">MVERTPTTPTAKRAQALKAGSSAGERLTRAALLRMEIFPPAPPVAPYVTTFFRLRCDEKVIRDVHPSSLGLIAVMARGTGQIRFIDGRTQPSHPFTVITPTNAAATFELDGPWSAFGAMLSPLGWASLTGLSAEAHGNQLLEGSAVLSRELVDAGNSILAGIDQFSEAEMIELLSVAILQSLRPLPAGHAEFVKLVADWLAESLSPNIDELNVRCGYSGRHVQRLTERYFGLPPSALARKYRALRAAVLLSRPSLSADEVAAVQDHFYDQSHMIREMRLFAGRTPARIADPDTPYLAAFMDLRDFRKSGPRMAPIPDDLRA</sequence>
<dbReference type="Proteomes" id="UP001595828">
    <property type="component" value="Unassembled WGS sequence"/>
</dbReference>
<keyword evidence="7" id="KW-1185">Reference proteome</keyword>
<feature type="region of interest" description="Disordered" evidence="4">
    <location>
        <begin position="1"/>
        <end position="22"/>
    </location>
</feature>
<proteinExistence type="predicted"/>
<accession>A0ABV8RSZ8</accession>
<evidence type="ECO:0000256" key="2">
    <source>
        <dbReference type="ARBA" id="ARBA00023125"/>
    </source>
</evidence>
<feature type="compositionally biased region" description="Polar residues" evidence="4">
    <location>
        <begin position="1"/>
        <end position="10"/>
    </location>
</feature>
<evidence type="ECO:0000256" key="1">
    <source>
        <dbReference type="ARBA" id="ARBA00023015"/>
    </source>
</evidence>
<evidence type="ECO:0000313" key="7">
    <source>
        <dbReference type="Proteomes" id="UP001595828"/>
    </source>
</evidence>
<comment type="caution">
    <text evidence="6">The sequence shown here is derived from an EMBL/GenBank/DDBJ whole genome shotgun (WGS) entry which is preliminary data.</text>
</comment>
<evidence type="ECO:0000256" key="3">
    <source>
        <dbReference type="ARBA" id="ARBA00023163"/>
    </source>
</evidence>
<evidence type="ECO:0000313" key="6">
    <source>
        <dbReference type="EMBL" id="MFC4296293.1"/>
    </source>
</evidence>
<protein>
    <submittedName>
        <fullName evidence="6">Helix-turn-helix domain-containing protein</fullName>
    </submittedName>
</protein>
<dbReference type="InterPro" id="IPR050204">
    <property type="entry name" value="AraC_XylS_family_regulators"/>
</dbReference>
<dbReference type="PROSITE" id="PS01124">
    <property type="entry name" value="HTH_ARAC_FAMILY_2"/>
    <property type="match status" value="1"/>
</dbReference>
<dbReference type="Gene3D" id="1.10.10.60">
    <property type="entry name" value="Homeodomain-like"/>
    <property type="match status" value="1"/>
</dbReference>
<dbReference type="EMBL" id="JBHSDR010000008">
    <property type="protein sequence ID" value="MFC4296293.1"/>
    <property type="molecule type" value="Genomic_DNA"/>
</dbReference>
<keyword evidence="2" id="KW-0238">DNA-binding</keyword>
<dbReference type="InterPro" id="IPR018060">
    <property type="entry name" value="HTH_AraC"/>
</dbReference>
<keyword evidence="1" id="KW-0805">Transcription regulation</keyword>
<dbReference type="PANTHER" id="PTHR46796">
    <property type="entry name" value="HTH-TYPE TRANSCRIPTIONAL ACTIVATOR RHAS-RELATED"/>
    <property type="match status" value="1"/>
</dbReference>
<organism evidence="6 7">
    <name type="scientific">Novosphingobium tardum</name>
    <dbReference type="NCBI Taxonomy" id="1538021"/>
    <lineage>
        <taxon>Bacteria</taxon>
        <taxon>Pseudomonadati</taxon>
        <taxon>Pseudomonadota</taxon>
        <taxon>Alphaproteobacteria</taxon>
        <taxon>Sphingomonadales</taxon>
        <taxon>Sphingomonadaceae</taxon>
        <taxon>Novosphingobium</taxon>
    </lineage>
</organism>
<dbReference type="SMART" id="SM00342">
    <property type="entry name" value="HTH_ARAC"/>
    <property type="match status" value="1"/>
</dbReference>
<keyword evidence="3" id="KW-0804">Transcription</keyword>
<evidence type="ECO:0000259" key="5">
    <source>
        <dbReference type="PROSITE" id="PS01124"/>
    </source>
</evidence>
<dbReference type="Pfam" id="PF12833">
    <property type="entry name" value="HTH_18"/>
    <property type="match status" value="1"/>
</dbReference>
<feature type="domain" description="HTH araC/xylS-type" evidence="5">
    <location>
        <begin position="190"/>
        <end position="291"/>
    </location>
</feature>
<name>A0ABV8RSZ8_9SPHN</name>
<evidence type="ECO:0000256" key="4">
    <source>
        <dbReference type="SAM" id="MobiDB-lite"/>
    </source>
</evidence>